<feature type="domain" description="Sigma-54 factor interaction" evidence="6">
    <location>
        <begin position="152"/>
        <end position="373"/>
    </location>
</feature>
<feature type="modified residue" description="4-aspartylphosphate" evidence="5">
    <location>
        <position position="56"/>
    </location>
</feature>
<dbReference type="Pfam" id="PF00158">
    <property type="entry name" value="Sigma54_activat"/>
    <property type="match status" value="1"/>
</dbReference>
<dbReference type="CDD" id="cd00009">
    <property type="entry name" value="AAA"/>
    <property type="match status" value="1"/>
</dbReference>
<dbReference type="CDD" id="cd00156">
    <property type="entry name" value="REC"/>
    <property type="match status" value="1"/>
</dbReference>
<evidence type="ECO:0000256" key="3">
    <source>
        <dbReference type="ARBA" id="ARBA00023015"/>
    </source>
</evidence>
<dbReference type="InterPro" id="IPR003593">
    <property type="entry name" value="AAA+_ATPase"/>
</dbReference>
<dbReference type="InterPro" id="IPR025662">
    <property type="entry name" value="Sigma_54_int_dom_ATP-bd_1"/>
</dbReference>
<dbReference type="SUPFAM" id="SSF52540">
    <property type="entry name" value="P-loop containing nucleoside triphosphate hydrolases"/>
    <property type="match status" value="1"/>
</dbReference>
<dbReference type="Gene3D" id="1.10.10.60">
    <property type="entry name" value="Homeodomain-like"/>
    <property type="match status" value="1"/>
</dbReference>
<dbReference type="SMART" id="SM00448">
    <property type="entry name" value="REC"/>
    <property type="match status" value="1"/>
</dbReference>
<keyword evidence="4" id="KW-0804">Transcription</keyword>
<dbReference type="InterPro" id="IPR001789">
    <property type="entry name" value="Sig_transdc_resp-reg_receiver"/>
</dbReference>
<accession>A0A1B9F5D9</accession>
<dbReference type="InterPro" id="IPR025944">
    <property type="entry name" value="Sigma_54_int_dom_CS"/>
</dbReference>
<dbReference type="InterPro" id="IPR002078">
    <property type="entry name" value="Sigma_54_int"/>
</dbReference>
<gene>
    <name evidence="8" type="ORF">DBT_1622</name>
</gene>
<dbReference type="InterPro" id="IPR009057">
    <property type="entry name" value="Homeodomain-like_sf"/>
</dbReference>
<dbReference type="OrthoDB" id="9814761at2"/>
<dbReference type="PROSITE" id="PS50045">
    <property type="entry name" value="SIGMA54_INTERACT_4"/>
    <property type="match status" value="1"/>
</dbReference>
<dbReference type="InterPro" id="IPR058031">
    <property type="entry name" value="AAA_lid_NorR"/>
</dbReference>
<dbReference type="PRINTS" id="PR01590">
    <property type="entry name" value="HTHFIS"/>
</dbReference>
<dbReference type="Pfam" id="PF02954">
    <property type="entry name" value="HTH_8"/>
    <property type="match status" value="1"/>
</dbReference>
<evidence type="ECO:0000259" key="7">
    <source>
        <dbReference type="PROSITE" id="PS50110"/>
    </source>
</evidence>
<organism evidence="8 9">
    <name type="scientific">Dissulfuribacter thermophilus</name>
    <dbReference type="NCBI Taxonomy" id="1156395"/>
    <lineage>
        <taxon>Bacteria</taxon>
        <taxon>Pseudomonadati</taxon>
        <taxon>Thermodesulfobacteriota</taxon>
        <taxon>Dissulfuribacteria</taxon>
        <taxon>Dissulfuribacterales</taxon>
        <taxon>Dissulfuribacteraceae</taxon>
        <taxon>Dissulfuribacter</taxon>
    </lineage>
</organism>
<protein>
    <submittedName>
        <fullName evidence="8">Sigma-54 dependent response regulator</fullName>
    </submittedName>
</protein>
<sequence length="451" mass="50988">MENSNFRILIVDDEPNITVLLSRILKKCGYDIKTTTNPKDALQKAKIFSPNLVISDLKMPEMSGLDFFHELKKAGFEGDFIILTAYATVESAVEAMKEGAFDYLLKPLKNPDELRMVVSKVQEHQRLKSAESAWGERLSDELPPVDVIFAGMQDIWKQIKNVADTDATVLLEGESGTGKSLIAKVIHALSKRKGPFVELNCAAIPENLIESELFGHEKGAFTGALKQKKGKFELANSGTIFLDEIGEMPLNAQSKLLRVLQEKAFERVGGTVTLKTDARIVAATNQNLKERIAEKLFREDLYYRLNVFPIKLPPLRERKDAIPILGEYLAQQIAQKIGRSAQKMETEDWNLLKEYDWPGNIRELHNVLERAAILNEHPSSLLINFKGTSSEHETERTTEETQLKTLKDLEKEAIEKTLRQTKGHRKKTAEILGISLRTLQYKLKEYGILKD</sequence>
<dbReference type="GO" id="GO:0043565">
    <property type="term" value="F:sequence-specific DNA binding"/>
    <property type="evidence" value="ECO:0007669"/>
    <property type="project" value="InterPro"/>
</dbReference>
<keyword evidence="3" id="KW-0805">Transcription regulation</keyword>
<keyword evidence="5" id="KW-0597">Phosphoprotein</keyword>
<dbReference type="Gene3D" id="1.10.8.60">
    <property type="match status" value="1"/>
</dbReference>
<dbReference type="Gene3D" id="3.40.50.300">
    <property type="entry name" value="P-loop containing nucleotide triphosphate hydrolases"/>
    <property type="match status" value="1"/>
</dbReference>
<evidence type="ECO:0000256" key="1">
    <source>
        <dbReference type="ARBA" id="ARBA00022741"/>
    </source>
</evidence>
<dbReference type="GO" id="GO:0005524">
    <property type="term" value="F:ATP binding"/>
    <property type="evidence" value="ECO:0007669"/>
    <property type="project" value="UniProtKB-KW"/>
</dbReference>
<evidence type="ECO:0000256" key="4">
    <source>
        <dbReference type="ARBA" id="ARBA00023163"/>
    </source>
</evidence>
<dbReference type="GO" id="GO:0006355">
    <property type="term" value="P:regulation of DNA-templated transcription"/>
    <property type="evidence" value="ECO:0007669"/>
    <property type="project" value="InterPro"/>
</dbReference>
<dbReference type="PANTHER" id="PTHR32071">
    <property type="entry name" value="TRANSCRIPTIONAL REGULATORY PROTEIN"/>
    <property type="match status" value="1"/>
</dbReference>
<dbReference type="RefSeq" id="WP_067618717.1">
    <property type="nucleotide sequence ID" value="NZ_MAGO01000007.1"/>
</dbReference>
<proteinExistence type="predicted"/>
<dbReference type="PROSITE" id="PS50110">
    <property type="entry name" value="RESPONSE_REGULATORY"/>
    <property type="match status" value="1"/>
</dbReference>
<evidence type="ECO:0000313" key="9">
    <source>
        <dbReference type="Proteomes" id="UP000093080"/>
    </source>
</evidence>
<name>A0A1B9F5D9_9BACT</name>
<dbReference type="InterPro" id="IPR011006">
    <property type="entry name" value="CheY-like_superfamily"/>
</dbReference>
<dbReference type="FunFam" id="3.40.50.300:FF:000006">
    <property type="entry name" value="DNA-binding transcriptional regulator NtrC"/>
    <property type="match status" value="1"/>
</dbReference>
<dbReference type="EMBL" id="MAGO01000007">
    <property type="protein sequence ID" value="OCC15136.1"/>
    <property type="molecule type" value="Genomic_DNA"/>
</dbReference>
<keyword evidence="9" id="KW-1185">Reference proteome</keyword>
<dbReference type="STRING" id="1156395.DBT_1622"/>
<dbReference type="PATRIC" id="fig|1156395.6.peg.1638"/>
<dbReference type="Pfam" id="PF00072">
    <property type="entry name" value="Response_reg"/>
    <property type="match status" value="1"/>
</dbReference>
<evidence type="ECO:0000313" key="8">
    <source>
        <dbReference type="EMBL" id="OCC15136.1"/>
    </source>
</evidence>
<keyword evidence="2" id="KW-0067">ATP-binding</keyword>
<dbReference type="SMART" id="SM00382">
    <property type="entry name" value="AAA"/>
    <property type="match status" value="1"/>
</dbReference>
<dbReference type="Proteomes" id="UP000093080">
    <property type="component" value="Unassembled WGS sequence"/>
</dbReference>
<dbReference type="PROSITE" id="PS00675">
    <property type="entry name" value="SIGMA54_INTERACT_1"/>
    <property type="match status" value="1"/>
</dbReference>
<dbReference type="Gene3D" id="3.40.50.2300">
    <property type="match status" value="1"/>
</dbReference>
<dbReference type="GO" id="GO:0000160">
    <property type="term" value="P:phosphorelay signal transduction system"/>
    <property type="evidence" value="ECO:0007669"/>
    <property type="project" value="InterPro"/>
</dbReference>
<feature type="domain" description="Response regulatory" evidence="7">
    <location>
        <begin position="7"/>
        <end position="121"/>
    </location>
</feature>
<dbReference type="SUPFAM" id="SSF52172">
    <property type="entry name" value="CheY-like"/>
    <property type="match status" value="1"/>
</dbReference>
<dbReference type="SUPFAM" id="SSF46689">
    <property type="entry name" value="Homeodomain-like"/>
    <property type="match status" value="1"/>
</dbReference>
<keyword evidence="1" id="KW-0547">Nucleotide-binding</keyword>
<dbReference type="InterPro" id="IPR002197">
    <property type="entry name" value="HTH_Fis"/>
</dbReference>
<comment type="caution">
    <text evidence="8">The sequence shown here is derived from an EMBL/GenBank/DDBJ whole genome shotgun (WGS) entry which is preliminary data.</text>
</comment>
<reference evidence="8 9" key="1">
    <citation type="submission" date="2016-06" db="EMBL/GenBank/DDBJ databases">
        <title>Respiratory ammonification of nitrate coupled to the oxidation of elemental sulfur in deep-sea autotrophic thermophilic bacteria.</title>
        <authorList>
            <person name="Slobodkina G.B."/>
            <person name="Mardanov A.V."/>
            <person name="Ravin N.V."/>
            <person name="Frolova A.A."/>
            <person name="Viryasiv M.B."/>
            <person name="Chernyh N.A."/>
            <person name="Bonch-Osmolovskaya E.A."/>
            <person name="Slobodkin A.I."/>
        </authorList>
    </citation>
    <scope>NUCLEOTIDE SEQUENCE [LARGE SCALE GENOMIC DNA]</scope>
    <source>
        <strain evidence="8 9">S69</strain>
    </source>
</reference>
<dbReference type="Pfam" id="PF25601">
    <property type="entry name" value="AAA_lid_14"/>
    <property type="match status" value="1"/>
</dbReference>
<evidence type="ECO:0000256" key="2">
    <source>
        <dbReference type="ARBA" id="ARBA00022840"/>
    </source>
</evidence>
<evidence type="ECO:0000259" key="6">
    <source>
        <dbReference type="PROSITE" id="PS50045"/>
    </source>
</evidence>
<dbReference type="PROSITE" id="PS00688">
    <property type="entry name" value="SIGMA54_INTERACT_3"/>
    <property type="match status" value="1"/>
</dbReference>
<dbReference type="AlphaFoldDB" id="A0A1B9F5D9"/>
<dbReference type="PANTHER" id="PTHR32071:SF57">
    <property type="entry name" value="C4-DICARBOXYLATE TRANSPORT TRANSCRIPTIONAL REGULATORY PROTEIN DCTD"/>
    <property type="match status" value="1"/>
</dbReference>
<evidence type="ECO:0000256" key="5">
    <source>
        <dbReference type="PROSITE-ProRule" id="PRU00169"/>
    </source>
</evidence>
<dbReference type="InterPro" id="IPR027417">
    <property type="entry name" value="P-loop_NTPase"/>
</dbReference>